<dbReference type="GO" id="GO:0017000">
    <property type="term" value="P:antibiotic biosynthetic process"/>
    <property type="evidence" value="ECO:0007669"/>
    <property type="project" value="InterPro"/>
</dbReference>
<organism evidence="4 5">
    <name type="scientific">Salinirubellus salinus</name>
    <dbReference type="NCBI Taxonomy" id="1364945"/>
    <lineage>
        <taxon>Archaea</taxon>
        <taxon>Methanobacteriati</taxon>
        <taxon>Methanobacteriota</taxon>
        <taxon>Stenosarchaea group</taxon>
        <taxon>Halobacteria</taxon>
        <taxon>Halobacteriales</taxon>
        <taxon>Natronomonadaceae</taxon>
        <taxon>Salinirubellus</taxon>
    </lineage>
</organism>
<reference evidence="4" key="1">
    <citation type="submission" date="2022-09" db="EMBL/GenBank/DDBJ databases">
        <title>Diverse halophilic archaea isolated from saline environments.</title>
        <authorList>
            <person name="Cui H.-L."/>
        </authorList>
    </citation>
    <scope>NUCLEOTIDE SEQUENCE</scope>
    <source>
        <strain evidence="4">ZS-35-S2</strain>
    </source>
</reference>
<name>A0A9E7R5M1_9EURY</name>
<dbReference type="InterPro" id="IPR043147">
    <property type="entry name" value="Penicillin_amidase_A-knob"/>
</dbReference>
<evidence type="ECO:0000256" key="3">
    <source>
        <dbReference type="ARBA" id="ARBA00023145"/>
    </source>
</evidence>
<dbReference type="InterPro" id="IPR029055">
    <property type="entry name" value="Ntn_hydrolases_N"/>
</dbReference>
<comment type="similarity">
    <text evidence="1">Belongs to the peptidase S45 family.</text>
</comment>
<dbReference type="AlphaFoldDB" id="A0A9E7R5M1"/>
<dbReference type="Proteomes" id="UP001057580">
    <property type="component" value="Chromosome"/>
</dbReference>
<dbReference type="Pfam" id="PF01804">
    <property type="entry name" value="Penicil_amidase"/>
    <property type="match status" value="1"/>
</dbReference>
<keyword evidence="2" id="KW-0378">Hydrolase</keyword>
<evidence type="ECO:0000256" key="1">
    <source>
        <dbReference type="ARBA" id="ARBA00006586"/>
    </source>
</evidence>
<dbReference type="GO" id="GO:0016811">
    <property type="term" value="F:hydrolase activity, acting on carbon-nitrogen (but not peptide) bonds, in linear amides"/>
    <property type="evidence" value="ECO:0007669"/>
    <property type="project" value="InterPro"/>
</dbReference>
<protein>
    <submittedName>
        <fullName evidence="4">Penicillin acylase family protein</fullName>
    </submittedName>
</protein>
<dbReference type="GeneID" id="74942026"/>
<evidence type="ECO:0000313" key="5">
    <source>
        <dbReference type="Proteomes" id="UP001057580"/>
    </source>
</evidence>
<dbReference type="SUPFAM" id="SSF56235">
    <property type="entry name" value="N-terminal nucleophile aminohydrolases (Ntn hydrolases)"/>
    <property type="match status" value="1"/>
</dbReference>
<dbReference type="Gene3D" id="1.10.439.10">
    <property type="entry name" value="Penicillin Amidohydrolase, domain 1"/>
    <property type="match status" value="1"/>
</dbReference>
<dbReference type="RefSeq" id="WP_260595013.1">
    <property type="nucleotide sequence ID" value="NZ_CP104003.1"/>
</dbReference>
<dbReference type="EMBL" id="CP104003">
    <property type="protein sequence ID" value="UWM55901.1"/>
    <property type="molecule type" value="Genomic_DNA"/>
</dbReference>
<evidence type="ECO:0000313" key="4">
    <source>
        <dbReference type="EMBL" id="UWM55901.1"/>
    </source>
</evidence>
<sequence>MRDDFIHAAVTVACAALLVLSAVFAGGFLSLAAPVSGEAWGPAYGANDGSVADTVARTATGAKRVENPYGTATVRYDEDGVPHITASNERAMAFAVGYVHARDRLFQMDLQRRLMAGNLSAAFGAQAVESDRFHRKMGFEDAAEASWETIQGTESGESVAAYTEGVNRYMDAQPLPLEFRLNDYEPTRWDEVDTLLVGKLIAWQLTGDFRDVQQQTVEQRLPEAADLYPQQLDHDSAIVDRAVGGEVVAGETASMPTDAERASLEAPGDGGRAVGDMRALYESLAPYQTEPGIGSNSWVVSGEHTDSGTPIVANDPHLGLTVPPVWYEQHLVVEDGGERSLDVRGVAFPGLPVVVIGQNRDVAWGFTNVGADQTDLYSYVRPSEDTYLYEGEEREIERTTETIPVKDGEDVEVTIERTVHGPLLEREGEEVAVSWLGLAGTREAQGIRGLNHAEDIDDVEAAVRLMDTPTQNIVAADRDGGTYFRITGRYPIRTVDGETVPGNRVFNGSAGHGEWQGWEPYGQVDWDGPGFHDYEEVPHVRDPEYLATANQRTMDDPPFYISYSPGYADPYRGARIYDRLDARVESDDPVTREFMQQVQRDVRSAAAQEFKPIILNATDAMEPETRAAAALELEDFRGRMRQGSEDALLYALFRDHYRNATFYDEYHPAGLDESYYPKYSTLAGLPADSEWFDDERTPETETRADIVARAMRLAVEEREERGLETYADYNVVDLNHPFPVEALDYPEAPTDGSLFTVSNFRVNRGTQAGSSWRMVATFGSPSVGIIPGGQSANYFSPHYADQLDEWREGEYREFTFEVEGTREIVFVEGGESLAERRVTSDERGGSDGGAGE</sequence>
<dbReference type="Gene3D" id="1.10.1400.10">
    <property type="match status" value="1"/>
</dbReference>
<dbReference type="InterPro" id="IPR014395">
    <property type="entry name" value="Pen/GL7ACA/AHL_acylase"/>
</dbReference>
<keyword evidence="3" id="KW-0865">Zymogen</keyword>
<evidence type="ECO:0000256" key="2">
    <source>
        <dbReference type="ARBA" id="ARBA00022801"/>
    </source>
</evidence>
<dbReference type="InterPro" id="IPR002692">
    <property type="entry name" value="S45"/>
</dbReference>
<dbReference type="KEGG" id="ssai:N0B31_06350"/>
<dbReference type="Gene3D" id="2.30.120.10">
    <property type="match status" value="1"/>
</dbReference>
<dbReference type="PANTHER" id="PTHR34218:SF4">
    <property type="entry name" value="ACYL-HOMOSERINE LACTONE ACYLASE QUIP"/>
    <property type="match status" value="1"/>
</dbReference>
<dbReference type="CDD" id="cd03747">
    <property type="entry name" value="Ntn_PGA_like"/>
    <property type="match status" value="1"/>
</dbReference>
<gene>
    <name evidence="4" type="ORF">N0B31_06350</name>
</gene>
<keyword evidence="5" id="KW-1185">Reference proteome</keyword>
<dbReference type="PANTHER" id="PTHR34218">
    <property type="entry name" value="PEPTIDASE S45 PENICILLIN AMIDASE"/>
    <property type="match status" value="1"/>
</dbReference>
<dbReference type="PIRSF" id="PIRSF001227">
    <property type="entry name" value="Pen_acylase"/>
    <property type="match status" value="1"/>
</dbReference>
<dbReference type="InterPro" id="IPR043146">
    <property type="entry name" value="Penicillin_amidase_N_B-knob"/>
</dbReference>
<accession>A0A9E7R5M1</accession>
<dbReference type="InterPro" id="IPR023343">
    <property type="entry name" value="Penicillin_amidase_dom1"/>
</dbReference>
<proteinExistence type="inferred from homology"/>
<dbReference type="Gene3D" id="3.60.20.10">
    <property type="entry name" value="Glutamine Phosphoribosylpyrophosphate, subunit 1, domain 1"/>
    <property type="match status" value="1"/>
</dbReference>